<evidence type="ECO:0000313" key="2">
    <source>
        <dbReference type="Proteomes" id="UP000469890"/>
    </source>
</evidence>
<protein>
    <submittedName>
        <fullName evidence="1">Uncharacterized protein</fullName>
    </submittedName>
</protein>
<gene>
    <name evidence="1" type="ORF">FB192DRAFT_1281842</name>
</gene>
<evidence type="ECO:0000313" key="1">
    <source>
        <dbReference type="EMBL" id="KAF1802215.1"/>
    </source>
</evidence>
<sequence length="140" mass="15990">VGLSSGYLYVIKQFKDVVVATKAHDENVFLPVDIDKIVDFMDSNTLDQRLNYMVSNTTLSTVHSLNANFRIGRDYQSLSESQVVIQKIQTTTHLLLHKATALLLVSQHLLKITNFLRQHSLRPIDPQTKSRNSKYIDHIL</sequence>
<comment type="caution">
    <text evidence="1">The sequence shown here is derived from an EMBL/GenBank/DDBJ whole genome shotgun (WGS) entry which is preliminary data.</text>
</comment>
<proteinExistence type="predicted"/>
<dbReference type="Proteomes" id="UP000469890">
    <property type="component" value="Unassembled WGS sequence"/>
</dbReference>
<name>A0A8H4BHJ5_MUCCL</name>
<reference evidence="1 2" key="1">
    <citation type="submission" date="2019-09" db="EMBL/GenBank/DDBJ databases">
        <authorList>
            <consortium name="DOE Joint Genome Institute"/>
            <person name="Mondo S.J."/>
            <person name="Navarro-Mendoza M.I."/>
            <person name="Perez-Arques C."/>
            <person name="Panchal S."/>
            <person name="Nicolas F.E."/>
            <person name="Ganguly P."/>
            <person name="Pangilinan J."/>
            <person name="Grigoriev I."/>
            <person name="Heitman J."/>
            <person name="Sanya K."/>
            <person name="Garre V."/>
        </authorList>
    </citation>
    <scope>NUCLEOTIDE SEQUENCE [LARGE SCALE GENOMIC DNA]</scope>
    <source>
        <strain evidence="1 2">MU402</strain>
    </source>
</reference>
<dbReference type="EMBL" id="JAAECE010000004">
    <property type="protein sequence ID" value="KAF1802215.1"/>
    <property type="molecule type" value="Genomic_DNA"/>
</dbReference>
<accession>A0A8H4BHJ5</accession>
<organism evidence="1 2">
    <name type="scientific">Mucor circinelloides f. lusitanicus</name>
    <name type="common">Mucor racemosus var. lusitanicus</name>
    <dbReference type="NCBI Taxonomy" id="29924"/>
    <lineage>
        <taxon>Eukaryota</taxon>
        <taxon>Fungi</taxon>
        <taxon>Fungi incertae sedis</taxon>
        <taxon>Mucoromycota</taxon>
        <taxon>Mucoromycotina</taxon>
        <taxon>Mucoromycetes</taxon>
        <taxon>Mucorales</taxon>
        <taxon>Mucorineae</taxon>
        <taxon>Mucoraceae</taxon>
        <taxon>Mucor</taxon>
    </lineage>
</organism>
<dbReference type="AlphaFoldDB" id="A0A8H4BHJ5"/>
<feature type="non-terminal residue" evidence="1">
    <location>
        <position position="1"/>
    </location>
</feature>